<dbReference type="AlphaFoldDB" id="X0ULM5"/>
<dbReference type="GO" id="GO:0015074">
    <property type="term" value="P:DNA integration"/>
    <property type="evidence" value="ECO:0007669"/>
    <property type="project" value="InterPro"/>
</dbReference>
<evidence type="ECO:0000256" key="1">
    <source>
        <dbReference type="ARBA" id="ARBA00023125"/>
    </source>
</evidence>
<dbReference type="Gene3D" id="1.10.150.130">
    <property type="match status" value="1"/>
</dbReference>
<evidence type="ECO:0000313" key="2">
    <source>
        <dbReference type="EMBL" id="GAG06515.1"/>
    </source>
</evidence>
<feature type="non-terminal residue" evidence="2">
    <location>
        <position position="85"/>
    </location>
</feature>
<proteinExistence type="predicted"/>
<evidence type="ECO:0008006" key="3">
    <source>
        <dbReference type="Google" id="ProtNLM"/>
    </source>
</evidence>
<reference evidence="2" key="1">
    <citation type="journal article" date="2014" name="Front. Microbiol.">
        <title>High frequency of phylogenetically diverse reductive dehalogenase-homologous genes in deep subseafloor sedimentary metagenomes.</title>
        <authorList>
            <person name="Kawai M."/>
            <person name="Futagami T."/>
            <person name="Toyoda A."/>
            <person name="Takaki Y."/>
            <person name="Nishi S."/>
            <person name="Hori S."/>
            <person name="Arai W."/>
            <person name="Tsubouchi T."/>
            <person name="Morono Y."/>
            <person name="Uchiyama I."/>
            <person name="Ito T."/>
            <person name="Fujiyama A."/>
            <person name="Inagaki F."/>
            <person name="Takami H."/>
        </authorList>
    </citation>
    <scope>NUCLEOTIDE SEQUENCE</scope>
    <source>
        <strain evidence="2">Expedition CK06-06</strain>
    </source>
</reference>
<dbReference type="InterPro" id="IPR010998">
    <property type="entry name" value="Integrase_recombinase_N"/>
</dbReference>
<sequence>MNLTARTEPLVNEPRGEFLRTPGGDIEVSLERLKLGLKYGGFSGRTLETYLFYNRDFLRFLGKSMESTSEDDIKRYVAFIMENRS</sequence>
<name>X0ULM5_9ZZZZ</name>
<dbReference type="GO" id="GO:0003677">
    <property type="term" value="F:DNA binding"/>
    <property type="evidence" value="ECO:0007669"/>
    <property type="project" value="UniProtKB-KW"/>
</dbReference>
<keyword evidence="1" id="KW-0238">DNA-binding</keyword>
<organism evidence="2">
    <name type="scientific">marine sediment metagenome</name>
    <dbReference type="NCBI Taxonomy" id="412755"/>
    <lineage>
        <taxon>unclassified sequences</taxon>
        <taxon>metagenomes</taxon>
        <taxon>ecological metagenomes</taxon>
    </lineage>
</organism>
<protein>
    <recommendedName>
        <fullName evidence="3">Core-binding (CB) domain-containing protein</fullName>
    </recommendedName>
</protein>
<gene>
    <name evidence="2" type="ORF">S01H1_34797</name>
</gene>
<accession>X0ULM5</accession>
<comment type="caution">
    <text evidence="2">The sequence shown here is derived from an EMBL/GenBank/DDBJ whole genome shotgun (WGS) entry which is preliminary data.</text>
</comment>
<dbReference type="EMBL" id="BARS01021691">
    <property type="protein sequence ID" value="GAG06515.1"/>
    <property type="molecule type" value="Genomic_DNA"/>
</dbReference>